<dbReference type="EMBL" id="MVBO01000050">
    <property type="protein sequence ID" value="OZJ04197.1"/>
    <property type="molecule type" value="Genomic_DNA"/>
</dbReference>
<organism evidence="2 3">
    <name type="scientific">Bifiguratus adelaidae</name>
    <dbReference type="NCBI Taxonomy" id="1938954"/>
    <lineage>
        <taxon>Eukaryota</taxon>
        <taxon>Fungi</taxon>
        <taxon>Fungi incertae sedis</taxon>
        <taxon>Mucoromycota</taxon>
        <taxon>Mucoromycotina</taxon>
        <taxon>Endogonomycetes</taxon>
        <taxon>Endogonales</taxon>
        <taxon>Endogonales incertae sedis</taxon>
        <taxon>Bifiguratus</taxon>
    </lineage>
</organism>
<dbReference type="PROSITE" id="PS50263">
    <property type="entry name" value="CN_HYDROLASE"/>
    <property type="match status" value="1"/>
</dbReference>
<accession>A0A261Y0Q2</accession>
<dbReference type="InterPro" id="IPR036526">
    <property type="entry name" value="C-N_Hydrolase_sf"/>
</dbReference>
<comment type="caution">
    <text evidence="2">The sequence shown here is derived from an EMBL/GenBank/DDBJ whole genome shotgun (WGS) entry which is preliminary data.</text>
</comment>
<name>A0A261Y0Q2_9FUNG</name>
<reference evidence="2 3" key="1">
    <citation type="journal article" date="2017" name="Mycologia">
        <title>Bifiguratus adelaidae, gen. et sp. nov., a new member of Mucoromycotina in endophytic and soil-dwelling habitats.</title>
        <authorList>
            <person name="Torres-Cruz T.J."/>
            <person name="Billingsley Tobias T.L."/>
            <person name="Almatruk M."/>
            <person name="Hesse C."/>
            <person name="Kuske C.R."/>
            <person name="Desiro A."/>
            <person name="Benucci G.M."/>
            <person name="Bonito G."/>
            <person name="Stajich J.E."/>
            <person name="Dunlap C."/>
            <person name="Arnold A.E."/>
            <person name="Porras-Alfaro A."/>
        </authorList>
    </citation>
    <scope>NUCLEOTIDE SEQUENCE [LARGE SCALE GENOMIC DNA]</scope>
    <source>
        <strain evidence="2 3">AZ0501</strain>
    </source>
</reference>
<sequence>MSRALEDQLILFPECALTGYADDVSYIEKIDPKDIQVALARLHEAAYQYQVHIIFGTYLWDEPEKTWRNAAVYLGPSDQHQRSAYYKVNLANSERPFLKPGEELNVFKVDFRKRSVTIGIPNLS</sequence>
<dbReference type="Pfam" id="PF00795">
    <property type="entry name" value="CN_hydrolase"/>
    <property type="match status" value="1"/>
</dbReference>
<feature type="domain" description="CN hydrolase" evidence="1">
    <location>
        <begin position="1"/>
        <end position="124"/>
    </location>
</feature>
<gene>
    <name evidence="2" type="ORF">BZG36_02183</name>
</gene>
<dbReference type="AlphaFoldDB" id="A0A261Y0Q2"/>
<protein>
    <recommendedName>
        <fullName evidence="1">CN hydrolase domain-containing protein</fullName>
    </recommendedName>
</protein>
<evidence type="ECO:0000313" key="2">
    <source>
        <dbReference type="EMBL" id="OZJ04197.1"/>
    </source>
</evidence>
<evidence type="ECO:0000259" key="1">
    <source>
        <dbReference type="PROSITE" id="PS50263"/>
    </source>
</evidence>
<keyword evidence="3" id="KW-1185">Reference proteome</keyword>
<dbReference type="SUPFAM" id="SSF56317">
    <property type="entry name" value="Carbon-nitrogen hydrolase"/>
    <property type="match status" value="1"/>
</dbReference>
<dbReference type="Proteomes" id="UP000242875">
    <property type="component" value="Unassembled WGS sequence"/>
</dbReference>
<dbReference type="Gene3D" id="3.60.110.10">
    <property type="entry name" value="Carbon-nitrogen hydrolase"/>
    <property type="match status" value="1"/>
</dbReference>
<dbReference type="InterPro" id="IPR003010">
    <property type="entry name" value="C-N_Hydrolase"/>
</dbReference>
<proteinExistence type="predicted"/>
<evidence type="ECO:0000313" key="3">
    <source>
        <dbReference type="Proteomes" id="UP000242875"/>
    </source>
</evidence>